<dbReference type="AlphaFoldDB" id="A0A1J4L5D7"/>
<keyword evidence="7" id="KW-0653">Protein transport</keyword>
<dbReference type="GeneID" id="94831487"/>
<evidence type="ECO:0000256" key="8">
    <source>
        <dbReference type="ARBA" id="ARBA00023212"/>
    </source>
</evidence>
<dbReference type="SMART" id="SM01375">
    <property type="entry name" value="Dynein_light"/>
    <property type="match status" value="1"/>
</dbReference>
<organism evidence="11 12">
    <name type="scientific">Tritrichomonas foetus</name>
    <dbReference type="NCBI Taxonomy" id="1144522"/>
    <lineage>
        <taxon>Eukaryota</taxon>
        <taxon>Metamonada</taxon>
        <taxon>Parabasalia</taxon>
        <taxon>Tritrichomonadida</taxon>
        <taxon>Tritrichomonadidae</taxon>
        <taxon>Tritrichomonas</taxon>
    </lineage>
</organism>
<evidence type="ECO:0000256" key="2">
    <source>
        <dbReference type="ARBA" id="ARBA00004245"/>
    </source>
</evidence>
<dbReference type="GO" id="GO:0051028">
    <property type="term" value="P:mRNA transport"/>
    <property type="evidence" value="ECO:0007669"/>
    <property type="project" value="UniProtKB-KW"/>
</dbReference>
<dbReference type="PANTHER" id="PTHR11886:SF35">
    <property type="entry name" value="DYNEIN LIGHT CHAIN"/>
    <property type="match status" value="1"/>
</dbReference>
<dbReference type="VEuPathDB" id="TrichDB:TRFO_12679"/>
<name>A0A1J4L5D7_9EUKA</name>
<keyword evidence="12" id="KW-1185">Reference proteome</keyword>
<evidence type="ECO:0000256" key="1">
    <source>
        <dbReference type="ARBA" id="ARBA00004123"/>
    </source>
</evidence>
<proteinExistence type="inferred from homology"/>
<keyword evidence="10" id="KW-0243">Dynein</keyword>
<accession>A0A1J4L5D7</accession>
<evidence type="ECO:0000256" key="9">
    <source>
        <dbReference type="ARBA" id="ARBA00023242"/>
    </source>
</evidence>
<reference evidence="11" key="1">
    <citation type="submission" date="2016-10" db="EMBL/GenBank/DDBJ databases">
        <authorList>
            <person name="Benchimol M."/>
            <person name="Almeida L.G."/>
            <person name="Vasconcelos A.T."/>
            <person name="Perreira-Neves A."/>
            <person name="Rosa I.A."/>
            <person name="Tasca T."/>
            <person name="Bogo M.R."/>
            <person name="de Souza W."/>
        </authorList>
    </citation>
    <scope>NUCLEOTIDE SEQUENCE [LARGE SCALE GENOMIC DNA]</scope>
    <source>
        <strain evidence="11">K</strain>
    </source>
</reference>
<dbReference type="SUPFAM" id="SSF54648">
    <property type="entry name" value="DLC"/>
    <property type="match status" value="1"/>
</dbReference>
<comment type="caution">
    <text evidence="11">The sequence shown here is derived from an EMBL/GenBank/DDBJ whole genome shotgun (WGS) entry which is preliminary data.</text>
</comment>
<dbReference type="InterPro" id="IPR001372">
    <property type="entry name" value="Dynein_light_chain_typ-1/2"/>
</dbReference>
<dbReference type="CDD" id="cd21450">
    <property type="entry name" value="DLC-like_DYNLL1-like"/>
    <property type="match status" value="1"/>
</dbReference>
<evidence type="ECO:0000256" key="7">
    <source>
        <dbReference type="ARBA" id="ARBA00022927"/>
    </source>
</evidence>
<evidence type="ECO:0000256" key="5">
    <source>
        <dbReference type="ARBA" id="ARBA00022701"/>
    </source>
</evidence>
<comment type="subcellular location">
    <subcellularLocation>
        <location evidence="2 10">Cytoplasm</location>
        <location evidence="2 10">Cytoskeleton</location>
    </subcellularLocation>
    <subcellularLocation>
        <location evidence="1">Nucleus</location>
    </subcellularLocation>
</comment>
<dbReference type="RefSeq" id="XP_068370285.1">
    <property type="nucleotide sequence ID" value="XM_068496783.1"/>
</dbReference>
<dbReference type="PANTHER" id="PTHR11886">
    <property type="entry name" value="DYNEIN LIGHT CHAIN"/>
    <property type="match status" value="1"/>
</dbReference>
<dbReference type="FunFam" id="3.30.740.10:FF:000005">
    <property type="entry name" value="Dynein light chain"/>
    <property type="match status" value="1"/>
</dbReference>
<gene>
    <name evidence="11" type="primary">DYN2</name>
    <name evidence="11" type="ORF">TRFO_12679</name>
</gene>
<comment type="similarity">
    <text evidence="10">Belongs to the dynein light chain family.</text>
</comment>
<dbReference type="Proteomes" id="UP000179807">
    <property type="component" value="Unassembled WGS sequence"/>
</dbReference>
<keyword evidence="4 10" id="KW-0963">Cytoplasm</keyword>
<evidence type="ECO:0000256" key="3">
    <source>
        <dbReference type="ARBA" id="ARBA00022448"/>
    </source>
</evidence>
<dbReference type="GO" id="GO:0005634">
    <property type="term" value="C:nucleus"/>
    <property type="evidence" value="ECO:0007669"/>
    <property type="project" value="UniProtKB-SubCell"/>
</dbReference>
<dbReference type="InterPro" id="IPR037177">
    <property type="entry name" value="DLC_sf"/>
</dbReference>
<dbReference type="EMBL" id="MLAK01000035">
    <property type="protein sequence ID" value="OHT17149.1"/>
    <property type="molecule type" value="Genomic_DNA"/>
</dbReference>
<dbReference type="GO" id="GO:0005868">
    <property type="term" value="C:cytoplasmic dynein complex"/>
    <property type="evidence" value="ECO:0007669"/>
    <property type="project" value="TreeGrafter"/>
</dbReference>
<keyword evidence="3" id="KW-0813">Transport</keyword>
<evidence type="ECO:0000256" key="4">
    <source>
        <dbReference type="ARBA" id="ARBA00022490"/>
    </source>
</evidence>
<keyword evidence="10" id="KW-0505">Motor protein</keyword>
<keyword evidence="6" id="KW-0509">mRNA transport</keyword>
<evidence type="ECO:0000313" key="11">
    <source>
        <dbReference type="EMBL" id="OHT17149.1"/>
    </source>
</evidence>
<dbReference type="OrthoDB" id="10033309at2759"/>
<dbReference type="Pfam" id="PF01221">
    <property type="entry name" value="Dynein_light"/>
    <property type="match status" value="1"/>
</dbReference>
<keyword evidence="9" id="KW-0539">Nucleus</keyword>
<dbReference type="GO" id="GO:0015031">
    <property type="term" value="P:protein transport"/>
    <property type="evidence" value="ECO:0007669"/>
    <property type="project" value="UniProtKB-KW"/>
</dbReference>
<evidence type="ECO:0000313" key="12">
    <source>
        <dbReference type="Proteomes" id="UP000179807"/>
    </source>
</evidence>
<sequence>MTSKEEKTVPESKGNDMDAQWKKDVQILFKKAIQSYQTENEIAKYLKTNLQNKHSGMWHCVVGRDFGSSVVFEEKTHFCEQIGPFHIELWRCGK</sequence>
<dbReference type="GO" id="GO:0005874">
    <property type="term" value="C:microtubule"/>
    <property type="evidence" value="ECO:0007669"/>
    <property type="project" value="UniProtKB-KW"/>
</dbReference>
<dbReference type="GO" id="GO:0045505">
    <property type="term" value="F:dynein intermediate chain binding"/>
    <property type="evidence" value="ECO:0007669"/>
    <property type="project" value="TreeGrafter"/>
</dbReference>
<protein>
    <recommendedName>
        <fullName evidence="10">Dynein light chain</fullName>
    </recommendedName>
</protein>
<keyword evidence="5 10" id="KW-0493">Microtubule</keyword>
<keyword evidence="8 10" id="KW-0206">Cytoskeleton</keyword>
<evidence type="ECO:0000256" key="6">
    <source>
        <dbReference type="ARBA" id="ARBA00022816"/>
    </source>
</evidence>
<dbReference type="Gene3D" id="3.30.740.10">
    <property type="entry name" value="Protein Inhibitor Of Neuronal Nitric Oxide Synthase"/>
    <property type="match status" value="1"/>
</dbReference>
<evidence type="ECO:0000256" key="10">
    <source>
        <dbReference type="RuleBase" id="RU365010"/>
    </source>
</evidence>
<dbReference type="GO" id="GO:0007017">
    <property type="term" value="P:microtubule-based process"/>
    <property type="evidence" value="ECO:0007669"/>
    <property type="project" value="InterPro"/>
</dbReference>